<protein>
    <submittedName>
        <fullName evidence="1">Uncharacterized protein</fullName>
    </submittedName>
</protein>
<keyword evidence="2" id="KW-1185">Reference proteome</keyword>
<dbReference type="Proteomes" id="UP000526501">
    <property type="component" value="Unassembled WGS sequence"/>
</dbReference>
<dbReference type="AlphaFoldDB" id="A0A7X1B8P8"/>
<name>A0A7X1B8P8_9BACT</name>
<evidence type="ECO:0000313" key="1">
    <source>
        <dbReference type="EMBL" id="MBC2607721.1"/>
    </source>
</evidence>
<proteinExistence type="predicted"/>
<gene>
    <name evidence="1" type="ORF">H5P27_16835</name>
</gene>
<sequence>MPSRGRHQSTSKECQRTIAKIEAMEGVVGVIIGRSYGGKSLGGGGKTGAVKIQREQPGGLKAVTQTAKGLQELFIRTDTRKNPEITEAIEKL</sequence>
<organism evidence="1 2">
    <name type="scientific">Pelagicoccus albus</name>
    <dbReference type="NCBI Taxonomy" id="415222"/>
    <lineage>
        <taxon>Bacteria</taxon>
        <taxon>Pseudomonadati</taxon>
        <taxon>Verrucomicrobiota</taxon>
        <taxon>Opitutia</taxon>
        <taxon>Puniceicoccales</taxon>
        <taxon>Pelagicoccaceae</taxon>
        <taxon>Pelagicoccus</taxon>
    </lineage>
</organism>
<dbReference type="RefSeq" id="WP_185661589.1">
    <property type="nucleotide sequence ID" value="NZ_CAWPOO010000013.1"/>
</dbReference>
<dbReference type="EMBL" id="JACHVC010000013">
    <property type="protein sequence ID" value="MBC2607721.1"/>
    <property type="molecule type" value="Genomic_DNA"/>
</dbReference>
<reference evidence="1 2" key="1">
    <citation type="submission" date="2020-07" db="EMBL/GenBank/DDBJ databases">
        <authorList>
            <person name="Feng X."/>
        </authorList>
    </citation>
    <scope>NUCLEOTIDE SEQUENCE [LARGE SCALE GENOMIC DNA]</scope>
    <source>
        <strain evidence="1 2">JCM23202</strain>
    </source>
</reference>
<comment type="caution">
    <text evidence="1">The sequence shown here is derived from an EMBL/GenBank/DDBJ whole genome shotgun (WGS) entry which is preliminary data.</text>
</comment>
<accession>A0A7X1B8P8</accession>
<dbReference type="Pfam" id="PF09876">
    <property type="entry name" value="DUF2103"/>
    <property type="match status" value="1"/>
</dbReference>
<dbReference type="InterPro" id="IPR018664">
    <property type="entry name" value="DUF2103_metal-binding"/>
</dbReference>
<evidence type="ECO:0000313" key="2">
    <source>
        <dbReference type="Proteomes" id="UP000526501"/>
    </source>
</evidence>